<dbReference type="RefSeq" id="XP_028529983.1">
    <property type="nucleotide sequence ID" value="XM_028673541.1"/>
</dbReference>
<evidence type="ECO:0008006" key="4">
    <source>
        <dbReference type="Google" id="ProtNLM"/>
    </source>
</evidence>
<comment type="caution">
    <text evidence="2">The sequence shown here is derived from an EMBL/GenBank/DDBJ whole genome shotgun (WGS) entry which is preliminary data.</text>
</comment>
<organism evidence="2 3">
    <name type="scientific">Plasmodium gallinaceum</name>
    <dbReference type="NCBI Taxonomy" id="5849"/>
    <lineage>
        <taxon>Eukaryota</taxon>
        <taxon>Sar</taxon>
        <taxon>Alveolata</taxon>
        <taxon>Apicomplexa</taxon>
        <taxon>Aconoidasida</taxon>
        <taxon>Haemosporida</taxon>
        <taxon>Plasmodiidae</taxon>
        <taxon>Plasmodium</taxon>
        <taxon>Plasmodium (Haemamoeba)</taxon>
    </lineage>
</organism>
<proteinExistence type="predicted"/>
<dbReference type="Proteomes" id="UP000220797">
    <property type="component" value="Unassembled WGS sequence"/>
</dbReference>
<gene>
    <name evidence="2" type="ORF">PGAL8A_00475900</name>
</gene>
<dbReference type="EMBL" id="CVMV01000096">
    <property type="protein sequence ID" value="CRG97180.1"/>
    <property type="molecule type" value="Genomic_DNA"/>
</dbReference>
<evidence type="ECO:0000313" key="2">
    <source>
        <dbReference type="EMBL" id="CRG97180.1"/>
    </source>
</evidence>
<accession>A0A1J1GXJ5</accession>
<protein>
    <recommendedName>
        <fullName evidence="4">Early transcribed membrane protein</fullName>
    </recommendedName>
</protein>
<feature type="transmembrane region" description="Helical" evidence="1">
    <location>
        <begin position="7"/>
        <end position="32"/>
    </location>
</feature>
<dbReference type="GeneID" id="39733292"/>
<feature type="transmembrane region" description="Helical" evidence="1">
    <location>
        <begin position="52"/>
        <end position="77"/>
    </location>
</feature>
<name>A0A1J1GXJ5_PLAGA</name>
<keyword evidence="1" id="KW-0472">Membrane</keyword>
<dbReference type="AlphaFoldDB" id="A0A1J1GXJ5"/>
<keyword evidence="1" id="KW-1133">Transmembrane helix</keyword>
<keyword evidence="1" id="KW-0812">Transmembrane</keyword>
<evidence type="ECO:0000313" key="3">
    <source>
        <dbReference type="Proteomes" id="UP000220797"/>
    </source>
</evidence>
<reference evidence="2" key="1">
    <citation type="submission" date="2015-04" db="EMBL/GenBank/DDBJ databases">
        <authorList>
            <consortium name="Pathogen Informatics"/>
        </authorList>
    </citation>
    <scope>NUCLEOTIDE SEQUENCE [LARGE SCALE GENOMIC DNA]</scope>
    <source>
        <strain evidence="2">8A</strain>
    </source>
</reference>
<keyword evidence="3" id="KW-1185">Reference proteome</keyword>
<sequence>MRYLIIFFFYVLLIFILLGFNLSFASFISFQNLSSLKELDSKLENYKKKKKLLLSFTDIALAFSLGTLISGLLYLTLRFSNKKKKSLNKISTRNILKWLTNEGYKGNDTYENDTYENDTYEDETYENEINDNEINDNEENIRHSMLIGDSDTCEKKSHDESKPCYISCCEILKFRDISLGNIKIDPTESKTDEK</sequence>
<evidence type="ECO:0000256" key="1">
    <source>
        <dbReference type="SAM" id="Phobius"/>
    </source>
</evidence>
<dbReference type="VEuPathDB" id="PlasmoDB:PGAL8A_00475900"/>